<gene>
    <name evidence="2" type="ORF">P3X46_024994</name>
</gene>
<keyword evidence="3" id="KW-1185">Reference proteome</keyword>
<reference evidence="2" key="1">
    <citation type="journal article" date="2023" name="Plant Biotechnol. J.">
        <title>Chromosome-level wild Hevea brasiliensis genome provides new tools for genomic-assisted breeding and valuable loci to elevate rubber yield.</title>
        <authorList>
            <person name="Cheng H."/>
            <person name="Song X."/>
            <person name="Hu Y."/>
            <person name="Wu T."/>
            <person name="Yang Q."/>
            <person name="An Z."/>
            <person name="Feng S."/>
            <person name="Deng Z."/>
            <person name="Wu W."/>
            <person name="Zeng X."/>
            <person name="Tu M."/>
            <person name="Wang X."/>
            <person name="Huang H."/>
        </authorList>
    </citation>
    <scope>NUCLEOTIDE SEQUENCE</scope>
    <source>
        <strain evidence="2">MT/VB/25A 57/8</strain>
    </source>
</reference>
<accession>A0ABQ9L4A2</accession>
<dbReference type="Proteomes" id="UP001174677">
    <property type="component" value="Chromosome 14"/>
</dbReference>
<protein>
    <submittedName>
        <fullName evidence="2">Uncharacterized protein</fullName>
    </submittedName>
</protein>
<comment type="caution">
    <text evidence="2">The sequence shown here is derived from an EMBL/GenBank/DDBJ whole genome shotgun (WGS) entry which is preliminary data.</text>
</comment>
<dbReference type="EMBL" id="JARPOI010000014">
    <property type="protein sequence ID" value="KAJ9159487.1"/>
    <property type="molecule type" value="Genomic_DNA"/>
</dbReference>
<dbReference type="PANTHER" id="PTHR11560">
    <property type="entry name" value="39S RIBOSOMAL PROTEIN L10, MITOCHONDRIAL"/>
    <property type="match status" value="1"/>
</dbReference>
<evidence type="ECO:0000256" key="1">
    <source>
        <dbReference type="ARBA" id="ARBA00008889"/>
    </source>
</evidence>
<organism evidence="2 3">
    <name type="scientific">Hevea brasiliensis</name>
    <name type="common">Para rubber tree</name>
    <name type="synonym">Siphonia brasiliensis</name>
    <dbReference type="NCBI Taxonomy" id="3981"/>
    <lineage>
        <taxon>Eukaryota</taxon>
        <taxon>Viridiplantae</taxon>
        <taxon>Streptophyta</taxon>
        <taxon>Embryophyta</taxon>
        <taxon>Tracheophyta</taxon>
        <taxon>Spermatophyta</taxon>
        <taxon>Magnoliopsida</taxon>
        <taxon>eudicotyledons</taxon>
        <taxon>Gunneridae</taxon>
        <taxon>Pentapetalae</taxon>
        <taxon>rosids</taxon>
        <taxon>fabids</taxon>
        <taxon>Malpighiales</taxon>
        <taxon>Euphorbiaceae</taxon>
        <taxon>Crotonoideae</taxon>
        <taxon>Micrandreae</taxon>
        <taxon>Hevea</taxon>
    </lineage>
</organism>
<sequence>MKGKNAWLFVHGEEIPEAIKPYRNFQKEKLENNDFTGAVFEGKFYGPGDFKQLEKIPSRAEIYSKILGALQSPAMACQGCDYVAGGLCEEAGR</sequence>
<comment type="similarity">
    <text evidence="1">Belongs to the universal ribosomal protein uL10 family.</text>
</comment>
<proteinExistence type="inferred from homology"/>
<dbReference type="SUPFAM" id="SSF160369">
    <property type="entry name" value="Ribosomal protein L10-like"/>
    <property type="match status" value="1"/>
</dbReference>
<dbReference type="InterPro" id="IPR043141">
    <property type="entry name" value="Ribosomal_uL10-like_sf"/>
</dbReference>
<name>A0ABQ9L4A2_HEVBR</name>
<evidence type="ECO:0000313" key="3">
    <source>
        <dbReference type="Proteomes" id="UP001174677"/>
    </source>
</evidence>
<dbReference type="Gene3D" id="3.30.70.1730">
    <property type="match status" value="1"/>
</dbReference>
<evidence type="ECO:0000313" key="2">
    <source>
        <dbReference type="EMBL" id="KAJ9159487.1"/>
    </source>
</evidence>
<dbReference type="InterPro" id="IPR047865">
    <property type="entry name" value="Ribosomal_uL10_bac_type"/>
</dbReference>